<reference evidence="4 5" key="1">
    <citation type="journal article" date="2021" name="Microorganisms">
        <title>Genome Evolution of Filamentous Cyanobacterium Nostoc Species: From Facultative Symbiosis to Free Living.</title>
        <authorList>
            <person name="Huo D."/>
            <person name="Li H."/>
            <person name="Cai F."/>
            <person name="Guo X."/>
            <person name="Qiao Z."/>
            <person name="Wang W."/>
            <person name="Yu G."/>
            <person name="Li R."/>
        </authorList>
    </citation>
    <scope>NUCLEOTIDE SEQUENCE [LARGE SCALE GENOMIC DNA]</scope>
    <source>
        <strain evidence="4 5">CHAB 5714</strain>
    </source>
</reference>
<dbReference type="Proteomes" id="UP001199525">
    <property type="component" value="Unassembled WGS sequence"/>
</dbReference>
<dbReference type="EMBL" id="JAIVFQ010000093">
    <property type="protein sequence ID" value="MCC5603800.1"/>
    <property type="molecule type" value="Genomic_DNA"/>
</dbReference>
<keyword evidence="1" id="KW-0472">Membrane</keyword>
<evidence type="ECO:0000259" key="3">
    <source>
        <dbReference type="Pfam" id="PF14326"/>
    </source>
</evidence>
<evidence type="ECO:0000313" key="5">
    <source>
        <dbReference type="Proteomes" id="UP001199525"/>
    </source>
</evidence>
<dbReference type="Pfam" id="PF00656">
    <property type="entry name" value="Peptidase_C14"/>
    <property type="match status" value="1"/>
</dbReference>
<dbReference type="InterPro" id="IPR050452">
    <property type="entry name" value="Metacaspase"/>
</dbReference>
<keyword evidence="1" id="KW-1133">Transmembrane helix</keyword>
<dbReference type="PIRSF" id="PIRSF007398">
    <property type="entry name" value="Sll0148_caspase"/>
    <property type="match status" value="1"/>
</dbReference>
<proteinExistence type="predicted"/>
<dbReference type="RefSeq" id="WP_229489586.1">
    <property type="nucleotide sequence ID" value="NZ_JAIVFQ010000093.1"/>
</dbReference>
<dbReference type="PANTHER" id="PTHR48104">
    <property type="entry name" value="METACASPASE-4"/>
    <property type="match status" value="1"/>
</dbReference>
<dbReference type="PANTHER" id="PTHR48104:SF30">
    <property type="entry name" value="METACASPASE-1"/>
    <property type="match status" value="1"/>
</dbReference>
<protein>
    <submittedName>
        <fullName evidence="4">Caspase family protein</fullName>
    </submittedName>
</protein>
<dbReference type="SUPFAM" id="SSF52129">
    <property type="entry name" value="Caspase-like"/>
    <property type="match status" value="1"/>
</dbReference>
<dbReference type="InterPro" id="IPR011189">
    <property type="entry name" value="UCP_caspase_lke"/>
</dbReference>
<name>A0ABS8IHR2_9NOSO</name>
<dbReference type="InterPro" id="IPR029030">
    <property type="entry name" value="Caspase-like_dom_sf"/>
</dbReference>
<dbReference type="Pfam" id="PF14326">
    <property type="entry name" value="DUF4384"/>
    <property type="match status" value="1"/>
</dbReference>
<feature type="domain" description="DUF4384" evidence="3">
    <location>
        <begin position="595"/>
        <end position="669"/>
    </location>
</feature>
<comment type="caution">
    <text evidence="4">The sequence shown here is derived from an EMBL/GenBank/DDBJ whole genome shotgun (WGS) entry which is preliminary data.</text>
</comment>
<organism evidence="4 5">
    <name type="scientific">Nostoc favosum CHAB5714</name>
    <dbReference type="NCBI Taxonomy" id="2780399"/>
    <lineage>
        <taxon>Bacteria</taxon>
        <taxon>Bacillati</taxon>
        <taxon>Cyanobacteriota</taxon>
        <taxon>Cyanophyceae</taxon>
        <taxon>Nostocales</taxon>
        <taxon>Nostocaceae</taxon>
        <taxon>Nostoc</taxon>
        <taxon>Nostoc favosum</taxon>
    </lineage>
</organism>
<dbReference type="InterPro" id="IPR011600">
    <property type="entry name" value="Pept_C14_caspase"/>
</dbReference>
<gene>
    <name evidence="4" type="ORF">LC586_32680</name>
</gene>
<keyword evidence="1" id="KW-0812">Transmembrane</keyword>
<evidence type="ECO:0000259" key="2">
    <source>
        <dbReference type="Pfam" id="PF00656"/>
    </source>
</evidence>
<evidence type="ECO:0000313" key="4">
    <source>
        <dbReference type="EMBL" id="MCC5603800.1"/>
    </source>
</evidence>
<dbReference type="Gene3D" id="3.40.50.1460">
    <property type="match status" value="1"/>
</dbReference>
<dbReference type="InterPro" id="IPR025493">
    <property type="entry name" value="DUF4384"/>
</dbReference>
<accession>A0ABS8IHR2</accession>
<feature type="transmembrane region" description="Helical" evidence="1">
    <location>
        <begin position="7"/>
        <end position="26"/>
    </location>
</feature>
<feature type="domain" description="Peptidase C14 caspase" evidence="2">
    <location>
        <begin position="42"/>
        <end position="312"/>
    </location>
</feature>
<evidence type="ECO:0000256" key="1">
    <source>
        <dbReference type="SAM" id="Phobius"/>
    </source>
</evidence>
<sequence>MIKRRHFIQFATSTVFTAAISQLYIIRQSQQYSKTLAQNTSRKLALLVGINDYTNNISSLKGCINDVRLQRELLTHRFGFNEKDILTLTDAQATRQGILEAFEQHLIKQAKPGDVVVFHFSGHGSLVSDQERDTSDGLNGTLVPHDASLPANGGVVQDIMGHTLFLLMYALSTENVTVVLDSCYSGGSKRGNFAVRSRDGGSDFLPSPAELEVQRKWLAKTGLSQAEFVRKRRKNVAKGIVISAAKRNQLALDGRFNDFNAGAFTYSLTQQIWQQFGNEPLSRTFINIHQNTKQVVWNQGSGYQEPEIEFNLKQNSNPSLYFSPVVTTIPAEAVVTDAKGSQVDLWLGGIPSQSLEAFNEKAILTIVNAKGEGQGLVQIQSRQGLNAKGKLLKTAPIQTKLEKGMLLQERIRTIPRDLTLKIGFDNISLDSDAIAQATQALQAITRIEPLPLGQKEVQYIFGRMTKAKYHELQKKREANLPAEGSFGLFSPTLDGIIPNSFGKADETITEAVTRLQSKLNLLLATKVVKHTLGNSNSSQINLSATMVIADNNQVISQISTTRSLKKNTGTLNQPIANKPINISDSGIPKLRLKMNIVFQIKNNESIQLYVSVLAIDSNGEISVPLEQSGNTLVEPGKQISIPEPNDKFYITITEPLGFSEALIIASSAPLRDSLEILQTLAATRELADKRGFITGVTGEEFLNLTNSLLDDLDRSTRSESYAEDIQLPPDIRGIDTKKLAVMSIPFEVVV</sequence>
<keyword evidence="5" id="KW-1185">Reference proteome</keyword>